<protein>
    <submittedName>
        <fullName evidence="3">Soluble aldose sugar dehydrogenase YliI</fullName>
        <ecNumber evidence="3">1.1.5.-</ecNumber>
    </submittedName>
</protein>
<dbReference type="EMBL" id="CP014209">
    <property type="protein sequence ID" value="ANC30280.1"/>
    <property type="molecule type" value="Genomic_DNA"/>
</dbReference>
<dbReference type="InterPro" id="IPR012938">
    <property type="entry name" value="Glc/Sorbosone_DH"/>
</dbReference>
<proteinExistence type="predicted"/>
<dbReference type="InterPro" id="IPR011041">
    <property type="entry name" value="Quinoprot_gluc/sorb_DH_b-prop"/>
</dbReference>
<evidence type="ECO:0000313" key="3">
    <source>
        <dbReference type="EMBL" id="ANC30280.1"/>
    </source>
</evidence>
<dbReference type="PANTHER" id="PTHR19328:SF75">
    <property type="entry name" value="ALDOSE SUGAR DEHYDROGENASE YLII"/>
    <property type="match status" value="1"/>
</dbReference>
<dbReference type="InterPro" id="IPR035986">
    <property type="entry name" value="PKD_dom_sf"/>
</dbReference>
<dbReference type="PANTHER" id="PTHR19328">
    <property type="entry name" value="HEDGEHOG-INTERACTING PROTEIN"/>
    <property type="match status" value="1"/>
</dbReference>
<feature type="signal peptide" evidence="1">
    <location>
        <begin position="1"/>
        <end position="25"/>
    </location>
</feature>
<organism evidence="3 4">
    <name type="scientific">Isoptericola dokdonensis DS-3</name>
    <dbReference type="NCBI Taxonomy" id="1300344"/>
    <lineage>
        <taxon>Bacteria</taxon>
        <taxon>Bacillati</taxon>
        <taxon>Actinomycetota</taxon>
        <taxon>Actinomycetes</taxon>
        <taxon>Micrococcales</taxon>
        <taxon>Promicromonosporaceae</taxon>
        <taxon>Isoptericola</taxon>
    </lineage>
</organism>
<dbReference type="EC" id="1.1.5.-" evidence="3"/>
<dbReference type="Pfam" id="PF18911">
    <property type="entry name" value="PKD_4"/>
    <property type="match status" value="1"/>
</dbReference>
<name>A0A161IJC9_9MICO</name>
<feature type="chain" id="PRO_5038434947" evidence="1">
    <location>
        <begin position="26"/>
        <end position="711"/>
    </location>
</feature>
<dbReference type="Pfam" id="PF07995">
    <property type="entry name" value="GSDH"/>
    <property type="match status" value="1"/>
</dbReference>
<evidence type="ECO:0000313" key="4">
    <source>
        <dbReference type="Proteomes" id="UP000076794"/>
    </source>
</evidence>
<gene>
    <name evidence="3" type="primary">yliI_1</name>
    <name evidence="3" type="ORF">I598_0702</name>
</gene>
<accession>A0A161IJC9</accession>
<dbReference type="InterPro" id="IPR000601">
    <property type="entry name" value="PKD_dom"/>
</dbReference>
<dbReference type="InterPro" id="IPR022409">
    <property type="entry name" value="PKD/Chitinase_dom"/>
</dbReference>
<evidence type="ECO:0000259" key="2">
    <source>
        <dbReference type="PROSITE" id="PS50093"/>
    </source>
</evidence>
<dbReference type="KEGG" id="ido:I598_0702"/>
<feature type="domain" description="PKD" evidence="2">
    <location>
        <begin position="512"/>
        <end position="602"/>
    </location>
</feature>
<keyword evidence="1" id="KW-0732">Signal</keyword>
<dbReference type="Gene3D" id="2.60.40.10">
    <property type="entry name" value="Immunoglobulins"/>
    <property type="match status" value="1"/>
</dbReference>
<keyword evidence="4" id="KW-1185">Reference proteome</keyword>
<dbReference type="SUPFAM" id="SSF50952">
    <property type="entry name" value="Soluble quinoprotein glucose dehydrogenase"/>
    <property type="match status" value="1"/>
</dbReference>
<reference evidence="3 4" key="1">
    <citation type="submission" date="2016-01" db="EMBL/GenBank/DDBJ databases">
        <title>Complete genome sequence of a soil Actinobacterium, Isoptericola dokdonensis DS-3.</title>
        <authorList>
            <person name="Kwon S.-K."/>
            <person name="Kim J.F."/>
        </authorList>
    </citation>
    <scope>NUCLEOTIDE SEQUENCE [LARGE SCALE GENOMIC DNA]</scope>
    <source>
        <strain evidence="3 4">DS-3</strain>
    </source>
</reference>
<dbReference type="CDD" id="cd00146">
    <property type="entry name" value="PKD"/>
    <property type="match status" value="1"/>
</dbReference>
<dbReference type="SMART" id="SM00089">
    <property type="entry name" value="PKD"/>
    <property type="match status" value="1"/>
</dbReference>
<keyword evidence="3" id="KW-0560">Oxidoreductase</keyword>
<dbReference type="AlphaFoldDB" id="A0A161IJC9"/>
<dbReference type="InterPro" id="IPR011042">
    <property type="entry name" value="6-blade_b-propeller_TolB-like"/>
</dbReference>
<dbReference type="Gene3D" id="2.120.10.30">
    <property type="entry name" value="TolB, C-terminal domain"/>
    <property type="match status" value="1"/>
</dbReference>
<dbReference type="PATRIC" id="fig|1300344.3.peg.705"/>
<dbReference type="PROSITE" id="PS50093">
    <property type="entry name" value="PKD"/>
    <property type="match status" value="1"/>
</dbReference>
<dbReference type="GO" id="GO:0016491">
    <property type="term" value="F:oxidoreductase activity"/>
    <property type="evidence" value="ECO:0007669"/>
    <property type="project" value="UniProtKB-KW"/>
</dbReference>
<sequence>MRSIARRNVATGAAAALLTVTFVTAGQAATTTADDPPPDNRFQKVTLNDRPGEPMDLAVLPNNDVLHVTRAGDVWHNDARTGVNRVIARLDVYQHDEEGLQSIAIDPDFEDNHWVYMYYSPPLDTPVDDPATADVNEGDAPVTGTPADFEPFEGLIRLSRFQYRDDEIDLGSEQQIIDVPVDRGMCCHVGGDIVFDSDGNLVLSTGDDTNPFASDGYSPIDDTPGTNPAFDARRTAGNTDDLRGKLLRITPKRGGGYTVPRGNLFRPGTPGTRPEIYAMGLRNPFRIEIDPDTDAVYVGDYSPDAGVADPERGPAGHGKWTVVDKAANYGWPFCATAELPYVDYDFATGESGEPFDCARPINDSPYNTGLNLLPPVRQPDVWYSYDVSPQFPELTAGEDDGIGPMAGPVYQFDRKDTLKPRPVAWPSSYDGIPLFYEWTRDYVKAMHLDRRGNLTDIEPVLPSFVFDNPMDMEFGPNGALYVLEYGDGYFAENPDAQLSRYDHIGRRGNHSPIPVISADETTGLPPLTVTFSSAGTTDPDGDRLRYAWDFDGDGDVDARGPDATHTYDEEGVFRATLTVTDVGGRDRGRHASADIDVVVGNETPQVSFVTPVPGQEFSFGDTVSYEVTVTDDQPVDCDQVEVTFIVGHDEHGHPQSTASGCTGSLVTTVPSGHDPGNDTLRGVFVAEYTDPGTDGTPGLTGSDEVVLVPTE</sequence>
<evidence type="ECO:0000256" key="1">
    <source>
        <dbReference type="SAM" id="SignalP"/>
    </source>
</evidence>
<dbReference type="STRING" id="1300344.I598_0702"/>
<dbReference type="Proteomes" id="UP000076794">
    <property type="component" value="Chromosome"/>
</dbReference>
<dbReference type="InterPro" id="IPR013783">
    <property type="entry name" value="Ig-like_fold"/>
</dbReference>
<dbReference type="GO" id="GO:0005975">
    <property type="term" value="P:carbohydrate metabolic process"/>
    <property type="evidence" value="ECO:0007669"/>
    <property type="project" value="UniProtKB-ARBA"/>
</dbReference>
<dbReference type="SUPFAM" id="SSF49299">
    <property type="entry name" value="PKD domain"/>
    <property type="match status" value="1"/>
</dbReference>